<protein>
    <submittedName>
        <fullName evidence="2">Expressed protein</fullName>
    </submittedName>
</protein>
<feature type="region of interest" description="Disordered" evidence="1">
    <location>
        <begin position="29"/>
        <end position="98"/>
    </location>
</feature>
<proteinExistence type="predicted"/>
<gene>
    <name evidence="2" type="ORF">CHLNCDRAFT_58958</name>
</gene>
<organism evidence="3">
    <name type="scientific">Chlorella variabilis</name>
    <name type="common">Green alga</name>
    <dbReference type="NCBI Taxonomy" id="554065"/>
    <lineage>
        <taxon>Eukaryota</taxon>
        <taxon>Viridiplantae</taxon>
        <taxon>Chlorophyta</taxon>
        <taxon>core chlorophytes</taxon>
        <taxon>Trebouxiophyceae</taxon>
        <taxon>Chlorellales</taxon>
        <taxon>Chlorellaceae</taxon>
        <taxon>Chlorella clade</taxon>
        <taxon>Chlorella</taxon>
    </lineage>
</organism>
<dbReference type="Proteomes" id="UP000008141">
    <property type="component" value="Unassembled WGS sequence"/>
</dbReference>
<accession>E1ZPG1</accession>
<dbReference type="RefSeq" id="XP_005844373.1">
    <property type="nucleotide sequence ID" value="XM_005844311.1"/>
</dbReference>
<feature type="compositionally biased region" description="Low complexity" evidence="1">
    <location>
        <begin position="54"/>
        <end position="72"/>
    </location>
</feature>
<dbReference type="EMBL" id="GL433857">
    <property type="protein sequence ID" value="EFN52271.1"/>
    <property type="molecule type" value="Genomic_DNA"/>
</dbReference>
<dbReference type="AlphaFoldDB" id="E1ZPG1"/>
<evidence type="ECO:0000313" key="2">
    <source>
        <dbReference type="EMBL" id="EFN52271.1"/>
    </source>
</evidence>
<feature type="compositionally biased region" description="Low complexity" evidence="1">
    <location>
        <begin position="82"/>
        <end position="94"/>
    </location>
</feature>
<dbReference type="InParanoid" id="E1ZPG1"/>
<keyword evidence="3" id="KW-1185">Reference proteome</keyword>
<evidence type="ECO:0000256" key="1">
    <source>
        <dbReference type="SAM" id="MobiDB-lite"/>
    </source>
</evidence>
<name>E1ZPG1_CHLVA</name>
<dbReference type="OMA" id="KMRLFAR"/>
<dbReference type="GeneID" id="17351702"/>
<reference evidence="2 3" key="1">
    <citation type="journal article" date="2010" name="Plant Cell">
        <title>The Chlorella variabilis NC64A genome reveals adaptation to photosymbiosis, coevolution with viruses, and cryptic sex.</title>
        <authorList>
            <person name="Blanc G."/>
            <person name="Duncan G."/>
            <person name="Agarkova I."/>
            <person name="Borodovsky M."/>
            <person name="Gurnon J."/>
            <person name="Kuo A."/>
            <person name="Lindquist E."/>
            <person name="Lucas S."/>
            <person name="Pangilinan J."/>
            <person name="Polle J."/>
            <person name="Salamov A."/>
            <person name="Terry A."/>
            <person name="Yamada T."/>
            <person name="Dunigan D.D."/>
            <person name="Grigoriev I.V."/>
            <person name="Claverie J.M."/>
            <person name="Van Etten J.L."/>
        </authorList>
    </citation>
    <scope>NUCLEOTIDE SEQUENCE [LARGE SCALE GENOMIC DNA]</scope>
    <source>
        <strain evidence="2 3">NC64A</strain>
    </source>
</reference>
<dbReference type="OrthoDB" id="514187at2759"/>
<feature type="compositionally biased region" description="Low complexity" evidence="1">
    <location>
        <begin position="37"/>
        <end position="46"/>
    </location>
</feature>
<evidence type="ECO:0000313" key="3">
    <source>
        <dbReference type="Proteomes" id="UP000008141"/>
    </source>
</evidence>
<sequence>MSATEPNEYEEARRRRMLRNEAVLQQLGLLENPMSGAAEQQRSQAAEQRRAARQWRQAAPAAPAGEQQVAAEPPRRSRRLQGEGAENAGANWGARPSEREQPRCARVWQPVQVDLAALEGGGSQELHAHNVMRVRSMSDRALQTRIWKIRRADKLHSFIKVLEACGKEELAAEAQQALEAMVGCGGGGGTAAA</sequence>
<dbReference type="KEGG" id="cvr:CHLNCDRAFT_58958"/>